<proteinExistence type="predicted"/>
<dbReference type="PRINTS" id="PR00837">
    <property type="entry name" value="V5TPXLIKE"/>
</dbReference>
<dbReference type="InterPro" id="IPR035940">
    <property type="entry name" value="CAP_sf"/>
</dbReference>
<dbReference type="Pfam" id="PF00188">
    <property type="entry name" value="CAP"/>
    <property type="match status" value="1"/>
</dbReference>
<gene>
    <name evidence="3" type="ORF">Agabi119p4_4108</name>
</gene>
<feature type="domain" description="SCP" evidence="2">
    <location>
        <begin position="52"/>
        <end position="185"/>
    </location>
</feature>
<dbReference type="Gene3D" id="3.40.33.10">
    <property type="entry name" value="CAP"/>
    <property type="match status" value="1"/>
</dbReference>
<evidence type="ECO:0000259" key="2">
    <source>
        <dbReference type="SMART" id="SM00198"/>
    </source>
</evidence>
<dbReference type="PANTHER" id="PTHR10334">
    <property type="entry name" value="CYSTEINE-RICH SECRETORY PROTEIN-RELATED"/>
    <property type="match status" value="1"/>
</dbReference>
<dbReference type="InterPro" id="IPR001283">
    <property type="entry name" value="CRISP-related"/>
</dbReference>
<sequence length="198" mass="21667">MFTLHLFSIFTLLITALLHPTRAINTSHHTRHARRHAGHASMDATAVRRSPAHIAAYLEGHNVVRAAHGVKPLQWSPYFANLAEQWADACNFKHTDGVLSDKPYGENIVAATGPFSVHAAMGTFIEDAADFNPHHPHFTHYTQVLWESTTELGCASSVCKDLLGPSTGPATLYVCLYDPPGNVVGGMRQNLPSVFHHS</sequence>
<dbReference type="EMBL" id="JABXXO010000006">
    <property type="protein sequence ID" value="KAF7775715.1"/>
    <property type="molecule type" value="Genomic_DNA"/>
</dbReference>
<evidence type="ECO:0000256" key="1">
    <source>
        <dbReference type="SAM" id="SignalP"/>
    </source>
</evidence>
<evidence type="ECO:0000313" key="3">
    <source>
        <dbReference type="EMBL" id="KAF7775715.1"/>
    </source>
</evidence>
<name>A0A8H7F2K5_AGABI</name>
<keyword evidence="1" id="KW-0732">Signal</keyword>
<dbReference type="AlphaFoldDB" id="A0A8H7F2K5"/>
<protein>
    <recommendedName>
        <fullName evidence="2">SCP domain-containing protein</fullName>
    </recommendedName>
</protein>
<reference evidence="3 4" key="1">
    <citation type="journal article" name="Sci. Rep.">
        <title>Telomere-to-telomere assembled and centromere annotated genomes of the two main subspecies of the button mushroom Agaricus bisporus reveal especially polymorphic chromosome ends.</title>
        <authorList>
            <person name="Sonnenberg A.S.M."/>
            <person name="Sedaghat-Telgerd N."/>
            <person name="Lavrijssen B."/>
            <person name="Ohm R.A."/>
            <person name="Hendrickx P.M."/>
            <person name="Scholtmeijer K."/>
            <person name="Baars J.J.P."/>
            <person name="van Peer A."/>
        </authorList>
    </citation>
    <scope>NUCLEOTIDE SEQUENCE [LARGE SCALE GENOMIC DNA]</scope>
    <source>
        <strain evidence="3 4">H119_p4</strain>
    </source>
</reference>
<comment type="caution">
    <text evidence="3">The sequence shown here is derived from an EMBL/GenBank/DDBJ whole genome shotgun (WGS) entry which is preliminary data.</text>
</comment>
<organism evidence="3 4">
    <name type="scientific">Agaricus bisporus var. burnettii</name>
    <dbReference type="NCBI Taxonomy" id="192524"/>
    <lineage>
        <taxon>Eukaryota</taxon>
        <taxon>Fungi</taxon>
        <taxon>Dikarya</taxon>
        <taxon>Basidiomycota</taxon>
        <taxon>Agaricomycotina</taxon>
        <taxon>Agaricomycetes</taxon>
        <taxon>Agaricomycetidae</taxon>
        <taxon>Agaricales</taxon>
        <taxon>Agaricineae</taxon>
        <taxon>Agaricaceae</taxon>
        <taxon>Agaricus</taxon>
    </lineage>
</organism>
<dbReference type="Proteomes" id="UP000629468">
    <property type="component" value="Unassembled WGS sequence"/>
</dbReference>
<feature type="signal peptide" evidence="1">
    <location>
        <begin position="1"/>
        <end position="23"/>
    </location>
</feature>
<feature type="chain" id="PRO_5034477628" description="SCP domain-containing protein" evidence="1">
    <location>
        <begin position="24"/>
        <end position="198"/>
    </location>
</feature>
<dbReference type="SMART" id="SM00198">
    <property type="entry name" value="SCP"/>
    <property type="match status" value="1"/>
</dbReference>
<dbReference type="SUPFAM" id="SSF55797">
    <property type="entry name" value="PR-1-like"/>
    <property type="match status" value="1"/>
</dbReference>
<evidence type="ECO:0000313" key="4">
    <source>
        <dbReference type="Proteomes" id="UP000629468"/>
    </source>
</evidence>
<accession>A0A8H7F2K5</accession>
<dbReference type="InterPro" id="IPR014044">
    <property type="entry name" value="CAP_dom"/>
</dbReference>